<gene>
    <name evidence="1" type="ORF">I79_011469</name>
</gene>
<dbReference type="Proteomes" id="UP000001075">
    <property type="component" value="Unassembled WGS sequence"/>
</dbReference>
<evidence type="ECO:0000313" key="1">
    <source>
        <dbReference type="EMBL" id="EGV93468.1"/>
    </source>
</evidence>
<dbReference type="EMBL" id="JH000480">
    <property type="protein sequence ID" value="EGV93468.1"/>
    <property type="molecule type" value="Genomic_DNA"/>
</dbReference>
<proteinExistence type="predicted"/>
<evidence type="ECO:0000313" key="2">
    <source>
        <dbReference type="Proteomes" id="UP000001075"/>
    </source>
</evidence>
<name>G3HL84_CRIGR</name>
<dbReference type="AlphaFoldDB" id="G3HL84"/>
<organism evidence="1 2">
    <name type="scientific">Cricetulus griseus</name>
    <name type="common">Chinese hamster</name>
    <name type="synonym">Cricetulus barabensis griseus</name>
    <dbReference type="NCBI Taxonomy" id="10029"/>
    <lineage>
        <taxon>Eukaryota</taxon>
        <taxon>Metazoa</taxon>
        <taxon>Chordata</taxon>
        <taxon>Craniata</taxon>
        <taxon>Vertebrata</taxon>
        <taxon>Euteleostomi</taxon>
        <taxon>Mammalia</taxon>
        <taxon>Eutheria</taxon>
        <taxon>Euarchontoglires</taxon>
        <taxon>Glires</taxon>
        <taxon>Rodentia</taxon>
        <taxon>Myomorpha</taxon>
        <taxon>Muroidea</taxon>
        <taxon>Cricetidae</taxon>
        <taxon>Cricetinae</taxon>
        <taxon>Cricetulus</taxon>
    </lineage>
</organism>
<reference evidence="2" key="1">
    <citation type="journal article" date="2011" name="Nat. Biotechnol.">
        <title>The genomic sequence of the Chinese hamster ovary (CHO)-K1 cell line.</title>
        <authorList>
            <person name="Xu X."/>
            <person name="Nagarajan H."/>
            <person name="Lewis N.E."/>
            <person name="Pan S."/>
            <person name="Cai Z."/>
            <person name="Liu X."/>
            <person name="Chen W."/>
            <person name="Xie M."/>
            <person name="Wang W."/>
            <person name="Hammond S."/>
            <person name="Andersen M.R."/>
            <person name="Neff N."/>
            <person name="Passarelli B."/>
            <person name="Koh W."/>
            <person name="Fan H.C."/>
            <person name="Wang J."/>
            <person name="Gui Y."/>
            <person name="Lee K.H."/>
            <person name="Betenbaugh M.J."/>
            <person name="Quake S.R."/>
            <person name="Famili I."/>
            <person name="Palsson B.O."/>
            <person name="Wang J."/>
        </authorList>
    </citation>
    <scope>NUCLEOTIDE SEQUENCE [LARGE SCALE GENOMIC DNA]</scope>
    <source>
        <strain evidence="2">CHO K1 cell line</strain>
    </source>
</reference>
<protein>
    <submittedName>
        <fullName evidence="1">Uncharacterized protein</fullName>
    </submittedName>
</protein>
<sequence length="90" mass="9848">MKLSLTLLVSEETAERGTDGTMATTWCRLSQPHFCAVKQAMPPPCGFCYAVKQDLSVLCSPPCVMPTQCSIKYPCKEEKSDTRKTSPGTT</sequence>
<accession>G3HL84</accession>
<dbReference type="InParanoid" id="G3HL84"/>